<dbReference type="Gene3D" id="3.40.970.10">
    <property type="entry name" value="Ribonuclease H1, N-terminal domain"/>
    <property type="match status" value="1"/>
</dbReference>
<evidence type="ECO:0000256" key="4">
    <source>
        <dbReference type="SAM" id="Phobius"/>
    </source>
</evidence>
<evidence type="ECO:0000256" key="3">
    <source>
        <dbReference type="SAM" id="MobiDB-lite"/>
    </source>
</evidence>
<feature type="transmembrane region" description="Helical" evidence="4">
    <location>
        <begin position="80"/>
        <end position="99"/>
    </location>
</feature>
<proteinExistence type="predicted"/>
<evidence type="ECO:0000313" key="10">
    <source>
        <dbReference type="Proteomes" id="UP001341281"/>
    </source>
</evidence>
<name>A0AAQ3T1X9_PASNO</name>
<organism evidence="9 10">
    <name type="scientific">Paspalum notatum var. saurae</name>
    <dbReference type="NCBI Taxonomy" id="547442"/>
    <lineage>
        <taxon>Eukaryota</taxon>
        <taxon>Viridiplantae</taxon>
        <taxon>Streptophyta</taxon>
        <taxon>Embryophyta</taxon>
        <taxon>Tracheophyta</taxon>
        <taxon>Spermatophyta</taxon>
        <taxon>Magnoliopsida</taxon>
        <taxon>Liliopsida</taxon>
        <taxon>Poales</taxon>
        <taxon>Poaceae</taxon>
        <taxon>PACMAD clade</taxon>
        <taxon>Panicoideae</taxon>
        <taxon>Andropogonodae</taxon>
        <taxon>Paspaleae</taxon>
        <taxon>Paspalinae</taxon>
        <taxon>Paspalum</taxon>
    </lineage>
</organism>
<dbReference type="EMBL" id="CP144747">
    <property type="protein sequence ID" value="WVZ64654.1"/>
    <property type="molecule type" value="Genomic_DNA"/>
</dbReference>
<keyword evidence="2" id="KW-0479">Metal-binding</keyword>
<dbReference type="InterPro" id="IPR058353">
    <property type="entry name" value="DUF8040"/>
</dbReference>
<protein>
    <recommendedName>
        <fullName evidence="11">Transposase</fullName>
    </recommendedName>
</protein>
<dbReference type="Pfam" id="PF26138">
    <property type="entry name" value="DUF8040"/>
    <property type="match status" value="1"/>
</dbReference>
<accession>A0AAQ3T1X9</accession>
<evidence type="ECO:0000259" key="5">
    <source>
        <dbReference type="Pfam" id="PF01693"/>
    </source>
</evidence>
<evidence type="ECO:0000259" key="6">
    <source>
        <dbReference type="Pfam" id="PF12776"/>
    </source>
</evidence>
<dbReference type="InterPro" id="IPR024752">
    <property type="entry name" value="Myb/SANT-like_dom"/>
</dbReference>
<evidence type="ECO:0000259" key="8">
    <source>
        <dbReference type="Pfam" id="PF26138"/>
    </source>
</evidence>
<dbReference type="Proteomes" id="UP001341281">
    <property type="component" value="Chromosome 03"/>
</dbReference>
<dbReference type="InterPro" id="IPR011320">
    <property type="entry name" value="RNase_H1_N"/>
</dbReference>
<feature type="domain" description="Ribonuclease H1 N-terminal" evidence="5">
    <location>
        <begin position="739"/>
        <end position="780"/>
    </location>
</feature>
<keyword evidence="4" id="KW-0812">Transmembrane</keyword>
<feature type="region of interest" description="Disordered" evidence="3">
    <location>
        <begin position="788"/>
        <end position="813"/>
    </location>
</feature>
<keyword evidence="4" id="KW-1133">Transmembrane helix</keyword>
<reference evidence="9 10" key="1">
    <citation type="submission" date="2024-02" db="EMBL/GenBank/DDBJ databases">
        <title>High-quality chromosome-scale genome assembly of Pensacola bahiagrass (Paspalum notatum Flugge var. saurae).</title>
        <authorList>
            <person name="Vega J.M."/>
            <person name="Podio M."/>
            <person name="Orjuela J."/>
            <person name="Siena L.A."/>
            <person name="Pessino S.C."/>
            <person name="Combes M.C."/>
            <person name="Mariac C."/>
            <person name="Albertini E."/>
            <person name="Pupilli F."/>
            <person name="Ortiz J.P.A."/>
            <person name="Leblanc O."/>
        </authorList>
    </citation>
    <scope>NUCLEOTIDE SEQUENCE [LARGE SCALE GENOMIC DNA]</scope>
    <source>
        <strain evidence="9">R1</strain>
        <tissue evidence="9">Leaf</tissue>
    </source>
</reference>
<dbReference type="PANTHER" id="PTHR47127">
    <property type="entry name" value="10A19I.15"/>
    <property type="match status" value="1"/>
</dbReference>
<gene>
    <name evidence="9" type="ORF">U9M48_014148</name>
</gene>
<feature type="domain" description="Myb/SANT-like" evidence="6">
    <location>
        <begin position="482"/>
        <end position="572"/>
    </location>
</feature>
<sequence length="860" mass="97646">MGCNLRTIGYLASLMGLSLPGHEAPHSLASGMRLFSWFLPRLAAAERAESAGELGGRRKGIGACRRERARMGPQEKRHKLIVEAAALVSAMYALLMARFRLFQTSRPEISYAPMSAMDEERQRNLDKIYNCNDVECVNMLRMRRTPFLKLVNLLRERSLLKGSIHCTIEEQVAMFLNVVGHNQRFRVIHQNWRRSVETVSRYFKELLYAIGELRQEMIKPPSAGETPLKIRNNTRWYPYFKDCIGAIDGTHIYARVPASMQSAFKGRKHYTTQNVLAAMDFDLKFTYVLAGSAHDAVILADALERHDGLHIPQGKFYPVDAGYACRPGFLPPYRGTRYHLKEYGSRNYPTNPRKLFNLRHSSLRVTVERAFGALKNRFRIFDNKPFHPFKTQVKLVLACCILYNWILGHGVDEVVPLESSWVPNNSAPGGHGVPVDDNSAWASIRDEWANDMWANREGHEIPHVDLVKEVEVPGQRARAAMRWTNAMSSFVLRRMCQLITTGVRTDKGFKEVHLNQVAKILQEFFGNEVSGTQVYNHLRRWRQRWVRITKLRKLNGALWDENNFMITLEDEHYSGHVKTHPKDADFLNKPIENYRQMQIICGNGLATEKFAMGSNEALGSPSDFIESSLLGEAPKSGLKTDDVSKLFEEGTKNHEEAGGTSGSSGGPSVGQKRKRSMLSEEDTLVLTGMTVAVNNVADAIHHTKVDEIHPELYGAIMYMPGFTEEALLVAFSHLATMTWYVVFSGRKQGVFSTWKESHDQVNGYPGACYKRYKSKDKAEEAFHHEHIKSDHGRLGPGSQMRDRLFRKDNQSGPKPSNAIILDATCAFLDQIAHVFFLSLVRHRRRAPMARMRWPTAVTQP</sequence>
<keyword evidence="4" id="KW-0472">Membrane</keyword>
<dbReference type="InterPro" id="IPR027806">
    <property type="entry name" value="HARBI1_dom"/>
</dbReference>
<dbReference type="AlphaFoldDB" id="A0AAQ3T1X9"/>
<comment type="cofactor">
    <cofactor evidence="1">
        <name>a divalent metal cation</name>
        <dbReference type="ChEBI" id="CHEBI:60240"/>
    </cofactor>
</comment>
<dbReference type="SUPFAM" id="SSF55658">
    <property type="entry name" value="L9 N-domain-like"/>
    <property type="match status" value="1"/>
</dbReference>
<dbReference type="Pfam" id="PF13359">
    <property type="entry name" value="DDE_Tnp_4"/>
    <property type="match status" value="1"/>
</dbReference>
<dbReference type="Pfam" id="PF01693">
    <property type="entry name" value="Cauli_VI"/>
    <property type="match status" value="1"/>
</dbReference>
<feature type="compositionally biased region" description="Basic and acidic residues" evidence="3">
    <location>
        <begin position="800"/>
        <end position="809"/>
    </location>
</feature>
<dbReference type="InterPro" id="IPR037056">
    <property type="entry name" value="RNase_H1_N_sf"/>
</dbReference>
<evidence type="ECO:0000313" key="9">
    <source>
        <dbReference type="EMBL" id="WVZ64654.1"/>
    </source>
</evidence>
<feature type="compositionally biased region" description="Gly residues" evidence="3">
    <location>
        <begin position="659"/>
        <end position="668"/>
    </location>
</feature>
<evidence type="ECO:0000256" key="2">
    <source>
        <dbReference type="ARBA" id="ARBA00022723"/>
    </source>
</evidence>
<feature type="region of interest" description="Disordered" evidence="3">
    <location>
        <begin position="652"/>
        <end position="677"/>
    </location>
</feature>
<evidence type="ECO:0000259" key="7">
    <source>
        <dbReference type="Pfam" id="PF13359"/>
    </source>
</evidence>
<feature type="domain" description="DDE Tnp4" evidence="7">
    <location>
        <begin position="247"/>
        <end position="404"/>
    </location>
</feature>
<evidence type="ECO:0008006" key="11">
    <source>
        <dbReference type="Google" id="ProtNLM"/>
    </source>
</evidence>
<dbReference type="InterPro" id="IPR009027">
    <property type="entry name" value="Ribosomal_bL9/RNase_H1_N"/>
</dbReference>
<dbReference type="GO" id="GO:0046872">
    <property type="term" value="F:metal ion binding"/>
    <property type="evidence" value="ECO:0007669"/>
    <property type="project" value="UniProtKB-KW"/>
</dbReference>
<dbReference type="Pfam" id="PF12776">
    <property type="entry name" value="Myb_DNA-bind_3"/>
    <property type="match status" value="1"/>
</dbReference>
<evidence type="ECO:0000256" key="1">
    <source>
        <dbReference type="ARBA" id="ARBA00001968"/>
    </source>
</evidence>
<keyword evidence="10" id="KW-1185">Reference proteome</keyword>
<feature type="domain" description="DUF8040" evidence="8">
    <location>
        <begin position="125"/>
        <end position="210"/>
    </location>
</feature>